<organism evidence="14 15">
    <name type="scientific">Ziziphus jujuba</name>
    <name type="common">Chinese jujube</name>
    <name type="synonym">Ziziphus sativa</name>
    <dbReference type="NCBI Taxonomy" id="326968"/>
    <lineage>
        <taxon>Eukaryota</taxon>
        <taxon>Viridiplantae</taxon>
        <taxon>Streptophyta</taxon>
        <taxon>Embryophyta</taxon>
        <taxon>Tracheophyta</taxon>
        <taxon>Spermatophyta</taxon>
        <taxon>Magnoliopsida</taxon>
        <taxon>eudicotyledons</taxon>
        <taxon>Gunneridae</taxon>
        <taxon>Pentapetalae</taxon>
        <taxon>rosids</taxon>
        <taxon>fabids</taxon>
        <taxon>Rosales</taxon>
        <taxon>Rhamnaceae</taxon>
        <taxon>Paliureae</taxon>
        <taxon>Ziziphus</taxon>
    </lineage>
</organism>
<keyword evidence="11" id="KW-0325">Glycoprotein</keyword>
<evidence type="ECO:0000313" key="14">
    <source>
        <dbReference type="Proteomes" id="UP001652623"/>
    </source>
</evidence>
<proteinExistence type="inferred from homology"/>
<keyword evidence="5" id="KW-0812">Transmembrane</keyword>
<evidence type="ECO:0000256" key="11">
    <source>
        <dbReference type="ARBA" id="ARBA00023180"/>
    </source>
</evidence>
<comment type="subcellular location">
    <subcellularLocation>
        <location evidence="1">Cell membrane</location>
        <topology evidence="1">Single-pass type I membrane protein</topology>
    </subcellularLocation>
</comment>
<dbReference type="PRINTS" id="PR00019">
    <property type="entry name" value="LEURICHRPT"/>
</dbReference>
<dbReference type="InterPro" id="IPR001611">
    <property type="entry name" value="Leu-rich_rpt"/>
</dbReference>
<dbReference type="Gene3D" id="3.80.10.10">
    <property type="entry name" value="Ribonuclease Inhibitor"/>
    <property type="match status" value="4"/>
</dbReference>
<evidence type="ECO:0000256" key="3">
    <source>
        <dbReference type="ARBA" id="ARBA00022475"/>
    </source>
</evidence>
<comment type="similarity">
    <text evidence="2">Belongs to the RLP family.</text>
</comment>
<dbReference type="PANTHER" id="PTHR48061:SF46">
    <property type="entry name" value="LEUCINE-RICH REPEAT-CONTAINING N-TERMINAL PLANT-TYPE DOMAIN-CONTAINING PROTEIN"/>
    <property type="match status" value="1"/>
</dbReference>
<dbReference type="SMART" id="SM00369">
    <property type="entry name" value="LRR_TYP"/>
    <property type="match status" value="5"/>
</dbReference>
<evidence type="ECO:0000256" key="6">
    <source>
        <dbReference type="ARBA" id="ARBA00022729"/>
    </source>
</evidence>
<evidence type="ECO:0000256" key="9">
    <source>
        <dbReference type="ARBA" id="ARBA00023136"/>
    </source>
</evidence>
<keyword evidence="4" id="KW-0433">Leucine-rich repeat</keyword>
<evidence type="ECO:0000256" key="12">
    <source>
        <dbReference type="SAM" id="SignalP"/>
    </source>
</evidence>
<dbReference type="InterPro" id="IPR032675">
    <property type="entry name" value="LRR_dom_sf"/>
</dbReference>
<dbReference type="Pfam" id="PF00560">
    <property type="entry name" value="LRR_1"/>
    <property type="match status" value="7"/>
</dbReference>
<evidence type="ECO:0000256" key="1">
    <source>
        <dbReference type="ARBA" id="ARBA00004251"/>
    </source>
</evidence>
<dbReference type="RefSeq" id="XP_060667239.1">
    <property type="nucleotide sequence ID" value="XM_060811256.1"/>
</dbReference>
<protein>
    <submittedName>
        <fullName evidence="15">Receptor like protein 27-like</fullName>
    </submittedName>
</protein>
<gene>
    <name evidence="15" type="primary">LOC132799434</name>
</gene>
<evidence type="ECO:0000256" key="2">
    <source>
        <dbReference type="ARBA" id="ARBA00009592"/>
    </source>
</evidence>
<evidence type="ECO:0000256" key="4">
    <source>
        <dbReference type="ARBA" id="ARBA00022614"/>
    </source>
</evidence>
<evidence type="ECO:0000313" key="15">
    <source>
        <dbReference type="RefSeq" id="XP_060667239.1"/>
    </source>
</evidence>
<dbReference type="InterPro" id="IPR003591">
    <property type="entry name" value="Leu-rich_rpt_typical-subtyp"/>
</dbReference>
<evidence type="ECO:0000256" key="10">
    <source>
        <dbReference type="ARBA" id="ARBA00023170"/>
    </source>
</evidence>
<keyword evidence="6 12" id="KW-0732">Signal</keyword>
<accession>A0ABM3ZRZ1</accession>
<keyword evidence="14" id="KW-1185">Reference proteome</keyword>
<evidence type="ECO:0000256" key="5">
    <source>
        <dbReference type="ARBA" id="ARBA00022692"/>
    </source>
</evidence>
<dbReference type="PROSITE" id="PS51450">
    <property type="entry name" value="LRR"/>
    <property type="match status" value="2"/>
</dbReference>
<feature type="domain" description="Leucine-rich repeat-containing N-terminal plant-type" evidence="13">
    <location>
        <begin position="43"/>
        <end position="92"/>
    </location>
</feature>
<evidence type="ECO:0000256" key="8">
    <source>
        <dbReference type="ARBA" id="ARBA00022989"/>
    </source>
</evidence>
<evidence type="ECO:0000259" key="13">
    <source>
        <dbReference type="Pfam" id="PF08263"/>
    </source>
</evidence>
<name>A0ABM3ZRZ1_ZIZJJ</name>
<dbReference type="GeneID" id="132799434"/>
<feature type="chain" id="PRO_5045905186" evidence="12">
    <location>
        <begin position="23"/>
        <end position="523"/>
    </location>
</feature>
<dbReference type="Proteomes" id="UP001652623">
    <property type="component" value="Chromosome 9"/>
</dbReference>
<keyword evidence="10" id="KW-0675">Receptor</keyword>
<keyword evidence="9" id="KW-0472">Membrane</keyword>
<sequence length="523" mass="58393">MGWFSWLYYMLLFFFISSSVSSSSIPLSSAPSPFPSFPSCHIDDSKALLQFKNSFSIDYTLANDYCGPDVRSPTISWESGTDCCGWSGVTCNDITDLLHLDIDDANFARDIPLELSYLSKLQTLEVCGGNQQLRLNTSTFERIVTNLTNLQILAFDFVDMSRDNPASLMNFSSSLNILQLCSLRELSLSYTNFSIDVLDLTRNLKSLDGLYLSNCSGQRTTTLPKIDSYNSTQISLSPHSSKNKSLGPVHWNFEYLLLDDNLLNGTIPNWLFALPSLKHLRLRNNKFTGHIPEFLTTSLIELSLGDNKLNGSIPISIFQLVNLTSLDLSSNSLSGFPQIDLSLNTLSSHNSISSKHSTNHSIFPNLECLRLSHTKIEGNIPEWIFKVGRDSLTYLNLSHNFLTHIDRFPWKNLQYLDLHSNILHGHLPIPPPSIKVFSISHNQLIGEVPSLICNLSSLEVLDLANNSLSGKLPPCIGNLSDNLSVLALRMNKFHGTIPTKLFAKKNMLRNLNLNGNEFEGSLP</sequence>
<reference evidence="15" key="1">
    <citation type="submission" date="2025-08" db="UniProtKB">
        <authorList>
            <consortium name="RefSeq"/>
        </authorList>
    </citation>
    <scope>IDENTIFICATION</scope>
    <source>
        <tissue evidence="15">Seedling</tissue>
    </source>
</reference>
<dbReference type="InterPro" id="IPR046956">
    <property type="entry name" value="RLP23-like"/>
</dbReference>
<dbReference type="Pfam" id="PF08263">
    <property type="entry name" value="LRRNT_2"/>
    <property type="match status" value="1"/>
</dbReference>
<keyword evidence="8" id="KW-1133">Transmembrane helix</keyword>
<keyword evidence="7" id="KW-0677">Repeat</keyword>
<evidence type="ECO:0000256" key="7">
    <source>
        <dbReference type="ARBA" id="ARBA00022737"/>
    </source>
</evidence>
<keyword evidence="3" id="KW-1003">Cell membrane</keyword>
<feature type="signal peptide" evidence="12">
    <location>
        <begin position="1"/>
        <end position="22"/>
    </location>
</feature>
<dbReference type="PANTHER" id="PTHR48061">
    <property type="entry name" value="LEUCINE-RICH REPEAT RECEPTOR PROTEIN KINASE EMS1-LIKE-RELATED"/>
    <property type="match status" value="1"/>
</dbReference>
<dbReference type="SUPFAM" id="SSF52047">
    <property type="entry name" value="RNI-like"/>
    <property type="match status" value="1"/>
</dbReference>
<dbReference type="InterPro" id="IPR013210">
    <property type="entry name" value="LRR_N_plant-typ"/>
</dbReference>